<accession>A0ABQ8JGG9</accession>
<reference evidence="2 3" key="1">
    <citation type="journal article" date="2018" name="J. Allergy Clin. Immunol.">
        <title>High-quality assembly of Dermatophagoides pteronyssinus genome and transcriptome reveals a wide range of novel allergens.</title>
        <authorList>
            <person name="Liu X.Y."/>
            <person name="Yang K.Y."/>
            <person name="Wang M.Q."/>
            <person name="Kwok J.S."/>
            <person name="Zeng X."/>
            <person name="Yang Z."/>
            <person name="Xiao X.J."/>
            <person name="Lau C.P."/>
            <person name="Li Y."/>
            <person name="Huang Z.M."/>
            <person name="Ba J.G."/>
            <person name="Yim A.K."/>
            <person name="Ouyang C.Y."/>
            <person name="Ngai S.M."/>
            <person name="Chan T.F."/>
            <person name="Leung E.L."/>
            <person name="Liu L."/>
            <person name="Liu Z.G."/>
            <person name="Tsui S.K."/>
        </authorList>
    </citation>
    <scope>NUCLEOTIDE SEQUENCE [LARGE SCALE GENOMIC DNA]</scope>
    <source>
        <strain evidence="2">Derp</strain>
    </source>
</reference>
<dbReference type="EMBL" id="NJHN03000041">
    <property type="protein sequence ID" value="KAH9421421.1"/>
    <property type="molecule type" value="Genomic_DNA"/>
</dbReference>
<keyword evidence="3" id="KW-1185">Reference proteome</keyword>
<comment type="caution">
    <text evidence="2">The sequence shown here is derived from an EMBL/GenBank/DDBJ whole genome shotgun (WGS) entry which is preliminary data.</text>
</comment>
<dbReference type="Proteomes" id="UP000887458">
    <property type="component" value="Unassembled WGS sequence"/>
</dbReference>
<feature type="compositionally biased region" description="Basic and acidic residues" evidence="1">
    <location>
        <begin position="49"/>
        <end position="62"/>
    </location>
</feature>
<feature type="region of interest" description="Disordered" evidence="1">
    <location>
        <begin position="40"/>
        <end position="62"/>
    </location>
</feature>
<protein>
    <submittedName>
        <fullName evidence="2">Uncharacterized protein</fullName>
    </submittedName>
</protein>
<reference evidence="2 3" key="2">
    <citation type="journal article" date="2022" name="Mol. Biol. Evol.">
        <title>Comparative Genomics Reveals Insights into the Divergent Evolution of Astigmatic Mites and Household Pest Adaptations.</title>
        <authorList>
            <person name="Xiong Q."/>
            <person name="Wan A.T."/>
            <person name="Liu X."/>
            <person name="Fung C.S."/>
            <person name="Xiao X."/>
            <person name="Malainual N."/>
            <person name="Hou J."/>
            <person name="Wang L."/>
            <person name="Wang M."/>
            <person name="Yang K.Y."/>
            <person name="Cui Y."/>
            <person name="Leung E.L."/>
            <person name="Nong W."/>
            <person name="Shin S.K."/>
            <person name="Au S.W."/>
            <person name="Jeong K.Y."/>
            <person name="Chew F.T."/>
            <person name="Hui J.H."/>
            <person name="Leung T.F."/>
            <person name="Tungtrongchitr A."/>
            <person name="Zhong N."/>
            <person name="Liu Z."/>
            <person name="Tsui S.K."/>
        </authorList>
    </citation>
    <scope>NUCLEOTIDE SEQUENCE [LARGE SCALE GENOMIC DNA]</scope>
    <source>
        <strain evidence="2">Derp</strain>
    </source>
</reference>
<name>A0ABQ8JGG9_DERPT</name>
<evidence type="ECO:0000256" key="1">
    <source>
        <dbReference type="SAM" id="MobiDB-lite"/>
    </source>
</evidence>
<sequence>MTNSNYRCSTQRYLNEYLAGKYCHFFRFLSSRADDNGTFGHYKSNNENVIKKQPTDDYHESG</sequence>
<gene>
    <name evidence="2" type="ORF">DERP_010558</name>
</gene>
<evidence type="ECO:0000313" key="3">
    <source>
        <dbReference type="Proteomes" id="UP000887458"/>
    </source>
</evidence>
<evidence type="ECO:0000313" key="2">
    <source>
        <dbReference type="EMBL" id="KAH9421421.1"/>
    </source>
</evidence>
<proteinExistence type="predicted"/>
<organism evidence="2 3">
    <name type="scientific">Dermatophagoides pteronyssinus</name>
    <name type="common">European house dust mite</name>
    <dbReference type="NCBI Taxonomy" id="6956"/>
    <lineage>
        <taxon>Eukaryota</taxon>
        <taxon>Metazoa</taxon>
        <taxon>Ecdysozoa</taxon>
        <taxon>Arthropoda</taxon>
        <taxon>Chelicerata</taxon>
        <taxon>Arachnida</taxon>
        <taxon>Acari</taxon>
        <taxon>Acariformes</taxon>
        <taxon>Sarcoptiformes</taxon>
        <taxon>Astigmata</taxon>
        <taxon>Psoroptidia</taxon>
        <taxon>Analgoidea</taxon>
        <taxon>Pyroglyphidae</taxon>
        <taxon>Dermatophagoidinae</taxon>
        <taxon>Dermatophagoides</taxon>
    </lineage>
</organism>